<dbReference type="OrthoDB" id="4757095at2759"/>
<accession>A0A370TET3</accession>
<evidence type="ECO:0000313" key="3">
    <source>
        <dbReference type="EMBL" id="RDL33205.1"/>
    </source>
</evidence>
<dbReference type="AlphaFoldDB" id="A0A370TET3"/>
<dbReference type="PANTHER" id="PTHR38790:SF9">
    <property type="entry name" value="F-BOX DOMAIN-CONTAINING PROTEIN"/>
    <property type="match status" value="1"/>
</dbReference>
<feature type="compositionally biased region" description="Basic residues" evidence="1">
    <location>
        <begin position="13"/>
        <end position="31"/>
    </location>
</feature>
<evidence type="ECO:0000256" key="1">
    <source>
        <dbReference type="SAM" id="MobiDB-lite"/>
    </source>
</evidence>
<reference evidence="3 4" key="1">
    <citation type="journal article" date="2018" name="IMA Fungus">
        <title>IMA Genome-F 9: Draft genome sequence of Annulohypoxylon stygium, Aspergillus mulundensis, Berkeleyomyces basicola (syn. Thielaviopsis basicola), Ceratocystis smalleyi, two Cercospora beticola strains, Coleophoma cylindrospora, Fusarium fracticaudum, Phialophora cf. hyalina, and Morchella septimelata.</title>
        <authorList>
            <person name="Wingfield B.D."/>
            <person name="Bills G.F."/>
            <person name="Dong Y."/>
            <person name="Huang W."/>
            <person name="Nel W.J."/>
            <person name="Swalarsk-Parry B.S."/>
            <person name="Vaghefi N."/>
            <person name="Wilken P.M."/>
            <person name="An Z."/>
            <person name="de Beer Z.W."/>
            <person name="De Vos L."/>
            <person name="Chen L."/>
            <person name="Duong T.A."/>
            <person name="Gao Y."/>
            <person name="Hammerbacher A."/>
            <person name="Kikkert J.R."/>
            <person name="Li Y."/>
            <person name="Li H."/>
            <person name="Li K."/>
            <person name="Li Q."/>
            <person name="Liu X."/>
            <person name="Ma X."/>
            <person name="Naidoo K."/>
            <person name="Pethybridge S.J."/>
            <person name="Sun J."/>
            <person name="Steenkamp E.T."/>
            <person name="van der Nest M.A."/>
            <person name="van Wyk S."/>
            <person name="Wingfield M.J."/>
            <person name="Xiong C."/>
            <person name="Yue Q."/>
            <person name="Zhang X."/>
        </authorList>
    </citation>
    <scope>NUCLEOTIDE SEQUENCE [LARGE SCALE GENOMIC DNA]</scope>
    <source>
        <strain evidence="3 4">BP 5553</strain>
    </source>
</reference>
<name>A0A370TET3_9HELO</name>
<feature type="region of interest" description="Disordered" evidence="1">
    <location>
        <begin position="1"/>
        <end position="40"/>
    </location>
</feature>
<dbReference type="EMBL" id="NPIC01000009">
    <property type="protein sequence ID" value="RDL33205.1"/>
    <property type="molecule type" value="Genomic_DNA"/>
</dbReference>
<dbReference type="Proteomes" id="UP000254866">
    <property type="component" value="Unassembled WGS sequence"/>
</dbReference>
<dbReference type="PANTHER" id="PTHR38790">
    <property type="entry name" value="2EXR DOMAIN-CONTAINING PROTEIN-RELATED"/>
    <property type="match status" value="1"/>
</dbReference>
<evidence type="ECO:0000259" key="2">
    <source>
        <dbReference type="Pfam" id="PF24864"/>
    </source>
</evidence>
<proteinExistence type="predicted"/>
<organism evidence="3 4">
    <name type="scientific">Venustampulla echinocandica</name>
    <dbReference type="NCBI Taxonomy" id="2656787"/>
    <lineage>
        <taxon>Eukaryota</taxon>
        <taxon>Fungi</taxon>
        <taxon>Dikarya</taxon>
        <taxon>Ascomycota</taxon>
        <taxon>Pezizomycotina</taxon>
        <taxon>Leotiomycetes</taxon>
        <taxon>Helotiales</taxon>
        <taxon>Pleuroascaceae</taxon>
        <taxon>Venustampulla</taxon>
    </lineage>
</organism>
<dbReference type="GeneID" id="43601493"/>
<dbReference type="InterPro" id="IPR056632">
    <property type="entry name" value="DUF7730"/>
</dbReference>
<dbReference type="STRING" id="2656787.A0A370TET3"/>
<dbReference type="RefSeq" id="XP_031866698.1">
    <property type="nucleotide sequence ID" value="XM_032017267.1"/>
</dbReference>
<gene>
    <name evidence="3" type="ORF">BP5553_08644</name>
</gene>
<comment type="caution">
    <text evidence="3">The sequence shown here is derived from an EMBL/GenBank/DDBJ whole genome shotgun (WGS) entry which is preliminary data.</text>
</comment>
<sequence>MRRCGNAENFKKTQAKRKINAPKQLPRNRPRRLTDPPLHPPRSWKDVLLRHVPQRTFDQSASLLFARLPIEVRRLIWTNVLGGNLLHVARAPKRLIAIECVGTADPKRATREHNCWGWTSDSMIHSQTPGFYIGPFDDSPAKPANLLPLLQSCRKAYMESISILYQDNVFDLNHIDTLFYLQRSVRPQRLAQIHSLNLSWNFTYGIAISPVPYNLATWAEACGVLASLPELQTLRVRLTGGDVWPGEDTKNRWGPLLEAMKEIKSVREFEVYLPWSVAECESAARSVMYPFKLMSTEE</sequence>
<protein>
    <recommendedName>
        <fullName evidence="2">DUF7730 domain-containing protein</fullName>
    </recommendedName>
</protein>
<feature type="domain" description="DUF7730" evidence="2">
    <location>
        <begin position="58"/>
        <end position="281"/>
    </location>
</feature>
<keyword evidence="4" id="KW-1185">Reference proteome</keyword>
<dbReference type="Pfam" id="PF24864">
    <property type="entry name" value="DUF7730"/>
    <property type="match status" value="1"/>
</dbReference>
<evidence type="ECO:0000313" key="4">
    <source>
        <dbReference type="Proteomes" id="UP000254866"/>
    </source>
</evidence>